<reference evidence="4" key="1">
    <citation type="submission" date="2025-08" db="UniProtKB">
        <authorList>
            <consortium name="RefSeq"/>
        </authorList>
    </citation>
    <scope>IDENTIFICATION</scope>
    <source>
        <tissue evidence="4">Gonads</tissue>
    </source>
</reference>
<dbReference type="InterPro" id="IPR010441">
    <property type="entry name" value="CH_2"/>
</dbReference>
<dbReference type="RefSeq" id="XP_013403111.1">
    <property type="nucleotide sequence ID" value="XM_013547657.1"/>
</dbReference>
<keyword evidence="4" id="KW-0966">Cell projection</keyword>
<name>A0A1S3IYQ1_LINAN</name>
<dbReference type="OrthoDB" id="193300at2759"/>
<accession>A0A1S3IYQ1</accession>
<dbReference type="AlphaFoldDB" id="A0A1S3IYQ1"/>
<organism evidence="3 4">
    <name type="scientific">Lingula anatina</name>
    <name type="common">Brachiopod</name>
    <name type="synonym">Lingula unguis</name>
    <dbReference type="NCBI Taxonomy" id="7574"/>
    <lineage>
        <taxon>Eukaryota</taxon>
        <taxon>Metazoa</taxon>
        <taxon>Spiralia</taxon>
        <taxon>Lophotrochozoa</taxon>
        <taxon>Brachiopoda</taxon>
        <taxon>Linguliformea</taxon>
        <taxon>Lingulata</taxon>
        <taxon>Lingulida</taxon>
        <taxon>Linguloidea</taxon>
        <taxon>Lingulidae</taxon>
        <taxon>Lingula</taxon>
    </lineage>
</organism>
<dbReference type="GO" id="GO:0005930">
    <property type="term" value="C:axoneme"/>
    <property type="evidence" value="ECO:0007669"/>
    <property type="project" value="TreeGrafter"/>
</dbReference>
<dbReference type="SUPFAM" id="SSF47576">
    <property type="entry name" value="Calponin-homology domain, CH-domain"/>
    <property type="match status" value="1"/>
</dbReference>
<dbReference type="PANTHER" id="PTHR12509">
    <property type="entry name" value="SPERMATOGENESIS-ASSOCIATED 4-RELATED"/>
    <property type="match status" value="1"/>
</dbReference>
<feature type="region of interest" description="Disordered" evidence="1">
    <location>
        <begin position="265"/>
        <end position="285"/>
    </location>
</feature>
<dbReference type="GO" id="GO:0051493">
    <property type="term" value="P:regulation of cytoskeleton organization"/>
    <property type="evidence" value="ECO:0007669"/>
    <property type="project" value="TreeGrafter"/>
</dbReference>
<keyword evidence="3" id="KW-1185">Reference proteome</keyword>
<feature type="compositionally biased region" description="Low complexity" evidence="1">
    <location>
        <begin position="166"/>
        <end position="183"/>
    </location>
</feature>
<dbReference type="InterPro" id="IPR036872">
    <property type="entry name" value="CH_dom_sf"/>
</dbReference>
<evidence type="ECO:0000256" key="1">
    <source>
        <dbReference type="SAM" id="MobiDB-lite"/>
    </source>
</evidence>
<feature type="compositionally biased region" description="Gly residues" evidence="1">
    <location>
        <begin position="276"/>
        <end position="285"/>
    </location>
</feature>
<dbReference type="GeneID" id="106168551"/>
<dbReference type="GO" id="GO:0008017">
    <property type="term" value="F:microtubule binding"/>
    <property type="evidence" value="ECO:0007669"/>
    <property type="project" value="TreeGrafter"/>
</dbReference>
<feature type="region of interest" description="Disordered" evidence="1">
    <location>
        <begin position="124"/>
        <end position="211"/>
    </location>
</feature>
<sequence>MKGNEDLSAEIDDEVLQELYSWIDGIPLSRPKRNITRDFSDGVMAAEVVNHFFPGYVELHNYPVASACNQKMENWHVLNRKVFKKLNFEVADDVIRAICTCKPVVIEHVLMALRTKIDRILWERDHPPPKQDEKPEVDQEQKSPYVASFASPASPRGRNKGKTGLKGAPVKGATGAAGAAKKGPNTSKQESPTVPQHHGSQSKLQPTAQVYPATDTVSKVQFEEKQQECLAKDETIQILNAKVRRLEHLLHLKDIRIEDLQQRLDQLRPSNPSGPVGTGYGPTRR</sequence>
<dbReference type="FunFam" id="1.10.418.10:FF:000059">
    <property type="entry name" value="RIKEN cDNA 6430531B16 gene"/>
    <property type="match status" value="1"/>
</dbReference>
<keyword evidence="4" id="KW-0282">Flagellum</keyword>
<dbReference type="PANTHER" id="PTHR12509:SF9">
    <property type="entry name" value="SPERM FLAGELLAR PROTEIN 1 ISOFORM X1"/>
    <property type="match status" value="1"/>
</dbReference>
<proteinExistence type="predicted"/>
<evidence type="ECO:0000313" key="4">
    <source>
        <dbReference type="RefSeq" id="XP_013403111.1"/>
    </source>
</evidence>
<keyword evidence="4" id="KW-0969">Cilium</keyword>
<evidence type="ECO:0000259" key="2">
    <source>
        <dbReference type="PROSITE" id="PS50021"/>
    </source>
</evidence>
<dbReference type="InterPro" id="IPR001715">
    <property type="entry name" value="CH_dom"/>
</dbReference>
<dbReference type="PROSITE" id="PS50021">
    <property type="entry name" value="CH"/>
    <property type="match status" value="1"/>
</dbReference>
<feature type="domain" description="Calponin-homology (CH)" evidence="2">
    <location>
        <begin position="13"/>
        <end position="118"/>
    </location>
</feature>
<dbReference type="Pfam" id="PF06294">
    <property type="entry name" value="CH_2"/>
    <property type="match status" value="1"/>
</dbReference>
<dbReference type="InterPro" id="IPR052111">
    <property type="entry name" value="Spermatogenesis_Ciliary_MAP"/>
</dbReference>
<dbReference type="Proteomes" id="UP000085678">
    <property type="component" value="Unplaced"/>
</dbReference>
<feature type="compositionally biased region" description="Basic and acidic residues" evidence="1">
    <location>
        <begin position="124"/>
        <end position="141"/>
    </location>
</feature>
<evidence type="ECO:0000313" key="3">
    <source>
        <dbReference type="Proteomes" id="UP000085678"/>
    </source>
</evidence>
<feature type="compositionally biased region" description="Polar residues" evidence="1">
    <location>
        <begin position="184"/>
        <end position="208"/>
    </location>
</feature>
<dbReference type="Gene3D" id="1.10.418.10">
    <property type="entry name" value="Calponin-like domain"/>
    <property type="match status" value="1"/>
</dbReference>
<protein>
    <submittedName>
        <fullName evidence="4">Sperm flagellar protein 1 isoform X2</fullName>
    </submittedName>
</protein>
<gene>
    <name evidence="4" type="primary">LOC106168551</name>
</gene>